<dbReference type="AlphaFoldDB" id="A0A6G7VQR0"/>
<comment type="subcellular location">
    <subcellularLocation>
        <location evidence="1 9">Cell inner membrane</location>
        <topology evidence="1 9">Multi-pass membrane protein</topology>
    </subcellularLocation>
</comment>
<dbReference type="InterPro" id="IPR055348">
    <property type="entry name" value="DctQ"/>
</dbReference>
<comment type="similarity">
    <text evidence="8 9">Belongs to the TRAP transporter small permease family.</text>
</comment>
<dbReference type="GO" id="GO:0005886">
    <property type="term" value="C:plasma membrane"/>
    <property type="evidence" value="ECO:0007669"/>
    <property type="project" value="UniProtKB-SubCell"/>
</dbReference>
<feature type="transmembrane region" description="Helical" evidence="9">
    <location>
        <begin position="115"/>
        <end position="140"/>
    </location>
</feature>
<reference evidence="11 12" key="1">
    <citation type="submission" date="2020-03" db="EMBL/GenBank/DDBJ databases">
        <title>Complete genome sequence of Monaibacterium sp. ALG8 with diverse plasmids.</title>
        <authorList>
            <person name="Sun C."/>
        </authorList>
    </citation>
    <scope>NUCLEOTIDE SEQUENCE [LARGE SCALE GENOMIC DNA]</scope>
    <source>
        <strain evidence="11 12">ALG8</strain>
        <plasmid evidence="11 12">unnamed2</plasmid>
    </source>
</reference>
<evidence type="ECO:0000256" key="8">
    <source>
        <dbReference type="ARBA" id="ARBA00038436"/>
    </source>
</evidence>
<keyword evidence="12" id="KW-1185">Reference proteome</keyword>
<geneLocation type="plasmid" evidence="11 12">
    <name>unnamed2</name>
</geneLocation>
<evidence type="ECO:0000256" key="2">
    <source>
        <dbReference type="ARBA" id="ARBA00022448"/>
    </source>
</evidence>
<protein>
    <recommendedName>
        <fullName evidence="9">TRAP transporter small permease protein</fullName>
    </recommendedName>
</protein>
<comment type="function">
    <text evidence="9">Part of the tripartite ATP-independent periplasmic (TRAP) transport system.</text>
</comment>
<keyword evidence="5 9" id="KW-0812">Transmembrane</keyword>
<keyword evidence="3" id="KW-1003">Cell membrane</keyword>
<dbReference type="GO" id="GO:0022857">
    <property type="term" value="F:transmembrane transporter activity"/>
    <property type="evidence" value="ECO:0007669"/>
    <property type="project" value="UniProtKB-UniRule"/>
</dbReference>
<proteinExistence type="inferred from homology"/>
<evidence type="ECO:0000256" key="6">
    <source>
        <dbReference type="ARBA" id="ARBA00022989"/>
    </source>
</evidence>
<evidence type="ECO:0000256" key="3">
    <source>
        <dbReference type="ARBA" id="ARBA00022475"/>
    </source>
</evidence>
<keyword evidence="11" id="KW-0614">Plasmid</keyword>
<feature type="domain" description="Tripartite ATP-independent periplasmic transporters DctQ component" evidence="10">
    <location>
        <begin position="11"/>
        <end position="139"/>
    </location>
</feature>
<sequence length="156" mass="17270">MAAAALLALPIITAYDVTLRYIFHAPTVWATEISIYLLQFAVFMTPGALLASGHHLRVTFWIENRTGMTRRIAEIATTLAVLPYAGILIWYGTAYAVRAFDRGMLAPTLLETPLWFIYAMVPIGGVLLILGVILRCYLLAKGKELDGNRIDVESNI</sequence>
<dbReference type="Pfam" id="PF04290">
    <property type="entry name" value="DctQ"/>
    <property type="match status" value="1"/>
</dbReference>
<gene>
    <name evidence="11" type="ORF">G8E03_15290</name>
</gene>
<name>A0A6G7VQR0_9RHOB</name>
<comment type="subunit">
    <text evidence="9">The complex comprises the extracytoplasmic solute receptor protein and the two transmembrane proteins.</text>
</comment>
<keyword evidence="2 9" id="KW-0813">Transport</keyword>
<feature type="transmembrane region" description="Helical" evidence="9">
    <location>
        <begin position="72"/>
        <end position="95"/>
    </location>
</feature>
<comment type="caution">
    <text evidence="9">Lacks conserved residue(s) required for the propagation of feature annotation.</text>
</comment>
<dbReference type="Proteomes" id="UP000500791">
    <property type="component" value="Plasmid unnamed2"/>
</dbReference>
<dbReference type="PANTHER" id="PTHR35011">
    <property type="entry name" value="2,3-DIKETO-L-GULONATE TRAP TRANSPORTER SMALL PERMEASE PROTEIN YIAM"/>
    <property type="match status" value="1"/>
</dbReference>
<evidence type="ECO:0000256" key="1">
    <source>
        <dbReference type="ARBA" id="ARBA00004429"/>
    </source>
</evidence>
<evidence type="ECO:0000313" key="11">
    <source>
        <dbReference type="EMBL" id="QIK42215.1"/>
    </source>
</evidence>
<feature type="transmembrane region" description="Helical" evidence="9">
    <location>
        <begin position="33"/>
        <end position="51"/>
    </location>
</feature>
<keyword evidence="4 9" id="KW-0997">Cell inner membrane</keyword>
<dbReference type="PANTHER" id="PTHR35011:SF2">
    <property type="entry name" value="2,3-DIKETO-L-GULONATE TRAP TRANSPORTER SMALL PERMEASE PROTEIN YIAM"/>
    <property type="match status" value="1"/>
</dbReference>
<evidence type="ECO:0000256" key="4">
    <source>
        <dbReference type="ARBA" id="ARBA00022519"/>
    </source>
</evidence>
<evidence type="ECO:0000313" key="12">
    <source>
        <dbReference type="Proteomes" id="UP000500791"/>
    </source>
</evidence>
<dbReference type="GO" id="GO:0015740">
    <property type="term" value="P:C4-dicarboxylate transport"/>
    <property type="evidence" value="ECO:0007669"/>
    <property type="project" value="TreeGrafter"/>
</dbReference>
<dbReference type="RefSeq" id="WP_166194548.1">
    <property type="nucleotide sequence ID" value="NZ_CP049813.1"/>
</dbReference>
<accession>A0A6G7VQR0</accession>
<keyword evidence="7 9" id="KW-0472">Membrane</keyword>
<evidence type="ECO:0000256" key="5">
    <source>
        <dbReference type="ARBA" id="ARBA00022692"/>
    </source>
</evidence>
<dbReference type="InterPro" id="IPR007387">
    <property type="entry name" value="TRAP_DctQ"/>
</dbReference>
<evidence type="ECO:0000256" key="7">
    <source>
        <dbReference type="ARBA" id="ARBA00023136"/>
    </source>
</evidence>
<dbReference type="KEGG" id="mon:G8E03_15290"/>
<keyword evidence="6 9" id="KW-1133">Transmembrane helix</keyword>
<organism evidence="11 12">
    <name type="scientific">Pontivivens nitratireducens</name>
    <dbReference type="NCBI Taxonomy" id="2758038"/>
    <lineage>
        <taxon>Bacteria</taxon>
        <taxon>Pseudomonadati</taxon>
        <taxon>Pseudomonadota</taxon>
        <taxon>Alphaproteobacteria</taxon>
        <taxon>Rhodobacterales</taxon>
        <taxon>Paracoccaceae</taxon>
        <taxon>Pontivivens</taxon>
    </lineage>
</organism>
<evidence type="ECO:0000256" key="9">
    <source>
        <dbReference type="RuleBase" id="RU369079"/>
    </source>
</evidence>
<evidence type="ECO:0000259" key="10">
    <source>
        <dbReference type="Pfam" id="PF04290"/>
    </source>
</evidence>
<dbReference type="EMBL" id="CP049813">
    <property type="protein sequence ID" value="QIK42215.1"/>
    <property type="molecule type" value="Genomic_DNA"/>
</dbReference>